<evidence type="ECO:0000313" key="2">
    <source>
        <dbReference type="Proteomes" id="UP000198584"/>
    </source>
</evidence>
<dbReference type="SUPFAM" id="SSF51905">
    <property type="entry name" value="FAD/NAD(P)-binding domain"/>
    <property type="match status" value="1"/>
</dbReference>
<proteinExistence type="predicted"/>
<accession>A0A1H3VMW1</accession>
<dbReference type="AlphaFoldDB" id="A0A1H3VMW1"/>
<dbReference type="PROSITE" id="PS51257">
    <property type="entry name" value="PROKAR_LIPOPROTEIN"/>
    <property type="match status" value="1"/>
</dbReference>
<gene>
    <name evidence="1" type="ORF">SAMN05421743_10195</name>
</gene>
<dbReference type="Pfam" id="PF13450">
    <property type="entry name" value="NAD_binding_8"/>
    <property type="match status" value="1"/>
</dbReference>
<dbReference type="InterPro" id="IPR036188">
    <property type="entry name" value="FAD/NAD-bd_sf"/>
</dbReference>
<protein>
    <submittedName>
        <fullName evidence="1">Dehydrogenase (Flavoprotein)</fullName>
    </submittedName>
</protein>
<sequence length="362" mass="41284">MKIAIMGAGLSGLACALTLEKYGYQADIFERRAMVGDRFVVAEAMFSMFHTPYDDAVKYLSENHHIHLKPTTNIQKVNIYSENEHSFIDGHLGFTNMRGKHPESYEKQLAHQLKGTIHFNQDVSYKDISKEYTHVVLATGDALDTQKLQPFDVAFKASFKGAVVEGEFNQTEVHTFFNNDFAPKGMAYILPHSDREASLVLVYPQYPENESLDKDELWKMCFEECSRRLDQDFKILNEYSIKDYRIGKIETPRIGNTFFVGNCFGAITPVIGFGQFESMLTGIYAAHDIVGIGEYDKLVQPLSEGYHDSLTLRRNLEKLDNKKLDLLTKSMSNELMESFITSKKINAMKILSKILHPYPRKA</sequence>
<organism evidence="1 2">
    <name type="scientific">Thalassobacillus cyri</name>
    <dbReference type="NCBI Taxonomy" id="571932"/>
    <lineage>
        <taxon>Bacteria</taxon>
        <taxon>Bacillati</taxon>
        <taxon>Bacillota</taxon>
        <taxon>Bacilli</taxon>
        <taxon>Bacillales</taxon>
        <taxon>Bacillaceae</taxon>
        <taxon>Thalassobacillus</taxon>
    </lineage>
</organism>
<keyword evidence="2" id="KW-1185">Reference proteome</keyword>
<dbReference type="EMBL" id="FNQR01000001">
    <property type="protein sequence ID" value="SDZ76041.1"/>
    <property type="molecule type" value="Genomic_DNA"/>
</dbReference>
<reference evidence="1 2" key="1">
    <citation type="submission" date="2016-10" db="EMBL/GenBank/DDBJ databases">
        <authorList>
            <person name="de Groot N.N."/>
        </authorList>
    </citation>
    <scope>NUCLEOTIDE SEQUENCE [LARGE SCALE GENOMIC DNA]</scope>
    <source>
        <strain evidence="1 2">CCM7597</strain>
    </source>
</reference>
<dbReference type="OrthoDB" id="25353at2"/>
<name>A0A1H3VMW1_9BACI</name>
<dbReference type="Gene3D" id="3.50.50.60">
    <property type="entry name" value="FAD/NAD(P)-binding domain"/>
    <property type="match status" value="2"/>
</dbReference>
<dbReference type="STRING" id="571932.SAMN05421743_10195"/>
<dbReference type="Proteomes" id="UP000198584">
    <property type="component" value="Unassembled WGS sequence"/>
</dbReference>
<evidence type="ECO:0000313" key="1">
    <source>
        <dbReference type="EMBL" id="SDZ76041.1"/>
    </source>
</evidence>
<dbReference type="RefSeq" id="WP_093041038.1">
    <property type="nucleotide sequence ID" value="NZ_FNQR01000001.1"/>
</dbReference>